<evidence type="ECO:0000256" key="1">
    <source>
        <dbReference type="SAM" id="MobiDB-lite"/>
    </source>
</evidence>
<feature type="compositionally biased region" description="Low complexity" evidence="1">
    <location>
        <begin position="1"/>
        <end position="22"/>
    </location>
</feature>
<proteinExistence type="predicted"/>
<gene>
    <name evidence="2" type="ORF">ATK78_0004</name>
</gene>
<comment type="caution">
    <text evidence="2">The sequence shown here is derived from an EMBL/GenBank/DDBJ whole genome shotgun (WGS) entry which is preliminary data.</text>
</comment>
<dbReference type="EMBL" id="SNYC01000001">
    <property type="protein sequence ID" value="TDQ12797.1"/>
    <property type="molecule type" value="Genomic_DNA"/>
</dbReference>
<feature type="region of interest" description="Disordered" evidence="1">
    <location>
        <begin position="1"/>
        <end position="34"/>
    </location>
</feature>
<accession>A0A4R6T1E7</accession>
<protein>
    <submittedName>
        <fullName evidence="2">Uncharacterized protein</fullName>
    </submittedName>
</protein>
<keyword evidence="3" id="KW-1185">Reference proteome</keyword>
<evidence type="ECO:0000313" key="2">
    <source>
        <dbReference type="EMBL" id="TDQ12797.1"/>
    </source>
</evidence>
<evidence type="ECO:0000313" key="3">
    <source>
        <dbReference type="Proteomes" id="UP000295620"/>
    </source>
</evidence>
<reference evidence="2 3" key="1">
    <citation type="submission" date="2019-03" db="EMBL/GenBank/DDBJ databases">
        <title>Genomic Encyclopedia of Archaeal and Bacterial Type Strains, Phase II (KMG-II): from individual species to whole genera.</title>
        <authorList>
            <person name="Goeker M."/>
        </authorList>
    </citation>
    <scope>NUCLEOTIDE SEQUENCE [LARGE SCALE GENOMIC DNA]</scope>
    <source>
        <strain evidence="2 3">DSM 19035</strain>
    </source>
</reference>
<name>A0A4R6T1E7_9SPHI</name>
<dbReference type="AlphaFoldDB" id="A0A4R6T1E7"/>
<dbReference type="Proteomes" id="UP000295620">
    <property type="component" value="Unassembled WGS sequence"/>
</dbReference>
<sequence length="84" mass="9714">MGLLKTTKNTLTVTPKSTSSNMKNKEESEEERQERLADEYFEKTGIYRASFSMNFSISYEDLQQDLVKNTEGKMIKPVLNKNNN</sequence>
<organism evidence="2 3">
    <name type="scientific">Pedobacter metabolipauper</name>
    <dbReference type="NCBI Taxonomy" id="425513"/>
    <lineage>
        <taxon>Bacteria</taxon>
        <taxon>Pseudomonadati</taxon>
        <taxon>Bacteroidota</taxon>
        <taxon>Sphingobacteriia</taxon>
        <taxon>Sphingobacteriales</taxon>
        <taxon>Sphingobacteriaceae</taxon>
        <taxon>Pedobacter</taxon>
    </lineage>
</organism>